<dbReference type="Pfam" id="PF11901">
    <property type="entry name" value="DM9"/>
    <property type="match status" value="1"/>
</dbReference>
<dbReference type="EMBL" id="DS232168">
    <property type="protein sequence ID" value="EDS36546.1"/>
    <property type="molecule type" value="Genomic_DNA"/>
</dbReference>
<dbReference type="AlphaFoldDB" id="B0WXL6"/>
<accession>B0WXL6</accession>
<evidence type="ECO:0000313" key="2">
    <source>
        <dbReference type="EnsemblMetazoa" id="CPIJ011925-PA"/>
    </source>
</evidence>
<dbReference type="EnsemblMetazoa" id="CPIJ011925-RA">
    <property type="protein sequence ID" value="CPIJ011925-PA"/>
    <property type="gene ID" value="CPIJ011925"/>
</dbReference>
<proteinExistence type="predicted"/>
<dbReference type="SMART" id="SM00696">
    <property type="entry name" value="DM9"/>
    <property type="match status" value="1"/>
</dbReference>
<dbReference type="HOGENOM" id="CLU_1564426_0_0_1"/>
<dbReference type="KEGG" id="cqu:CpipJ_CPIJ011925"/>
<gene>
    <name evidence="2" type="primary">6044659</name>
    <name evidence="1" type="ORF">CpipJ_CPIJ011925</name>
</gene>
<reference evidence="2" key="2">
    <citation type="submission" date="2021-02" db="UniProtKB">
        <authorList>
            <consortium name="EnsemblMetazoa"/>
        </authorList>
    </citation>
    <scope>IDENTIFICATION</scope>
    <source>
        <strain evidence="2">JHB</strain>
    </source>
</reference>
<dbReference type="InParanoid" id="B0WXL6"/>
<dbReference type="InterPro" id="IPR006616">
    <property type="entry name" value="DM9_repeat"/>
</dbReference>
<dbReference type="OrthoDB" id="1925699at2759"/>
<organism>
    <name type="scientific">Culex quinquefasciatus</name>
    <name type="common">Southern house mosquito</name>
    <name type="synonym">Culex pungens</name>
    <dbReference type="NCBI Taxonomy" id="7176"/>
    <lineage>
        <taxon>Eukaryota</taxon>
        <taxon>Metazoa</taxon>
        <taxon>Ecdysozoa</taxon>
        <taxon>Arthropoda</taxon>
        <taxon>Hexapoda</taxon>
        <taxon>Insecta</taxon>
        <taxon>Pterygota</taxon>
        <taxon>Neoptera</taxon>
        <taxon>Endopterygota</taxon>
        <taxon>Diptera</taxon>
        <taxon>Nematocera</taxon>
        <taxon>Culicoidea</taxon>
        <taxon>Culicidae</taxon>
        <taxon>Culicinae</taxon>
        <taxon>Culicini</taxon>
        <taxon>Culex</taxon>
        <taxon>Culex</taxon>
    </lineage>
</organism>
<evidence type="ECO:0000313" key="1">
    <source>
        <dbReference type="EMBL" id="EDS36546.1"/>
    </source>
</evidence>
<protein>
    <submittedName>
        <fullName evidence="1 2">Uncharacterized protein</fullName>
    </submittedName>
</protein>
<keyword evidence="3" id="KW-1185">Reference proteome</keyword>
<dbReference type="VEuPathDB" id="VectorBase:CQUJHB007676"/>
<sequence>MKTFKWTPANTCGPFPENMVEGGQDSDCTTIFVGRASCNGDLLPAKVIPVKNATVAYGGAVYRGPVPEGADLGTILRGQHSPGCKGDVQRQLETASCECVLADGGHLLGGGSSAAAATTTRWHKLPLATERGRGNVTVLICRTVPGAASTAALLLTAGQRAPIRSVAVALG</sequence>
<name>B0WXL6_CULQU</name>
<reference evidence="1" key="1">
    <citation type="submission" date="2007-03" db="EMBL/GenBank/DDBJ databases">
        <title>Annotation of Culex pipiens quinquefasciatus.</title>
        <authorList>
            <consortium name="The Broad Institute Genome Sequencing Platform"/>
            <person name="Atkinson P.W."/>
            <person name="Hemingway J."/>
            <person name="Christensen B.M."/>
            <person name="Higgs S."/>
            <person name="Kodira C."/>
            <person name="Hannick L."/>
            <person name="Megy K."/>
            <person name="O'Leary S."/>
            <person name="Pearson M."/>
            <person name="Haas B.J."/>
            <person name="Mauceli E."/>
            <person name="Wortman J.R."/>
            <person name="Lee N.H."/>
            <person name="Guigo R."/>
            <person name="Stanke M."/>
            <person name="Alvarado L."/>
            <person name="Amedeo P."/>
            <person name="Antoine C.H."/>
            <person name="Arensburger P."/>
            <person name="Bidwell S.L."/>
            <person name="Crawford M."/>
            <person name="Camaro F."/>
            <person name="Devon K."/>
            <person name="Engels R."/>
            <person name="Hammond M."/>
            <person name="Howarth C."/>
            <person name="Koehrsen M."/>
            <person name="Lawson D."/>
            <person name="Montgomery P."/>
            <person name="Nene V."/>
            <person name="Nusbaum C."/>
            <person name="Puiu D."/>
            <person name="Romero-Severson J."/>
            <person name="Severson D.W."/>
            <person name="Shumway M."/>
            <person name="Sisk P."/>
            <person name="Stolte C."/>
            <person name="Zeng Q."/>
            <person name="Eisenstadt E."/>
            <person name="Fraser-Liggett C."/>
            <person name="Strausberg R."/>
            <person name="Galagan J."/>
            <person name="Birren B."/>
            <person name="Collins F.H."/>
        </authorList>
    </citation>
    <scope>NUCLEOTIDE SEQUENCE [LARGE SCALE GENOMIC DNA]</scope>
    <source>
        <strain evidence="1">JHB</strain>
    </source>
</reference>
<dbReference type="VEuPathDB" id="VectorBase:CPIJ011925"/>
<dbReference type="Proteomes" id="UP000002320">
    <property type="component" value="Unassembled WGS sequence"/>
</dbReference>
<evidence type="ECO:0000313" key="3">
    <source>
        <dbReference type="Proteomes" id="UP000002320"/>
    </source>
</evidence>